<dbReference type="SUPFAM" id="SSF48008">
    <property type="entry name" value="GntR ligand-binding domain-like"/>
    <property type="match status" value="1"/>
</dbReference>
<dbReference type="PANTHER" id="PTHR43537:SF5">
    <property type="entry name" value="UXU OPERON TRANSCRIPTIONAL REGULATOR"/>
    <property type="match status" value="1"/>
</dbReference>
<dbReference type="SUPFAM" id="SSF46785">
    <property type="entry name" value="Winged helix' DNA-binding domain"/>
    <property type="match status" value="1"/>
</dbReference>
<dbReference type="PANTHER" id="PTHR43537">
    <property type="entry name" value="TRANSCRIPTIONAL REGULATOR, GNTR FAMILY"/>
    <property type="match status" value="1"/>
</dbReference>
<dbReference type="GO" id="GO:0003700">
    <property type="term" value="F:DNA-binding transcription factor activity"/>
    <property type="evidence" value="ECO:0007669"/>
    <property type="project" value="InterPro"/>
</dbReference>
<feature type="domain" description="HTH gntR-type" evidence="5">
    <location>
        <begin position="33"/>
        <end position="101"/>
    </location>
</feature>
<protein>
    <submittedName>
        <fullName evidence="6">FadR family transcriptional regulator</fullName>
    </submittedName>
</protein>
<dbReference type="InterPro" id="IPR008920">
    <property type="entry name" value="TF_FadR/GntR_C"/>
</dbReference>
<dbReference type="SMART" id="SM00345">
    <property type="entry name" value="HTH_GNTR"/>
    <property type="match status" value="1"/>
</dbReference>
<dbReference type="PRINTS" id="PR00035">
    <property type="entry name" value="HTHGNTR"/>
</dbReference>
<dbReference type="InterPro" id="IPR036388">
    <property type="entry name" value="WH-like_DNA-bd_sf"/>
</dbReference>
<dbReference type="EMBL" id="CP058214">
    <property type="protein sequence ID" value="QPC42409.1"/>
    <property type="molecule type" value="Genomic_DNA"/>
</dbReference>
<evidence type="ECO:0000256" key="4">
    <source>
        <dbReference type="SAM" id="MobiDB-lite"/>
    </source>
</evidence>
<dbReference type="Gene3D" id="1.10.10.10">
    <property type="entry name" value="Winged helix-like DNA-binding domain superfamily/Winged helix DNA-binding domain"/>
    <property type="match status" value="1"/>
</dbReference>
<accession>A0A7S8C2W7</accession>
<keyword evidence="1" id="KW-0805">Transcription regulation</keyword>
<evidence type="ECO:0000256" key="1">
    <source>
        <dbReference type="ARBA" id="ARBA00023015"/>
    </source>
</evidence>
<dbReference type="CDD" id="cd07377">
    <property type="entry name" value="WHTH_GntR"/>
    <property type="match status" value="1"/>
</dbReference>
<evidence type="ECO:0000313" key="6">
    <source>
        <dbReference type="EMBL" id="QPC42409.1"/>
    </source>
</evidence>
<dbReference type="SMART" id="SM00895">
    <property type="entry name" value="FCD"/>
    <property type="match status" value="1"/>
</dbReference>
<reference evidence="6 7" key="1">
    <citation type="submission" date="2020-06" db="EMBL/GenBank/DDBJ databases">
        <title>Genome sequence of 2 isolates from Red Sea Mangroves.</title>
        <authorList>
            <person name="Sefrji F."/>
            <person name="Michoud G."/>
            <person name="Merlino G."/>
            <person name="Daffonchio D."/>
        </authorList>
    </citation>
    <scope>NUCLEOTIDE SEQUENCE [LARGE SCALE GENOMIC DNA]</scope>
    <source>
        <strain evidence="6 7">R1DC25</strain>
    </source>
</reference>
<dbReference type="Pfam" id="PF00392">
    <property type="entry name" value="GntR"/>
    <property type="match status" value="1"/>
</dbReference>
<proteinExistence type="predicted"/>
<dbReference type="RefSeq" id="WP_213163642.1">
    <property type="nucleotide sequence ID" value="NZ_CP058214.1"/>
</dbReference>
<dbReference type="Proteomes" id="UP000593594">
    <property type="component" value="Chromosome"/>
</dbReference>
<sequence>MTRDKMTQHATLAHMPPADDDDAAHSGLLLRQSRLTDQVYELLLLEIARGAYVIGERLPSEPQLCTEFGVSRPVIREALARLRADDIVRSRRGSGTYVVREPSHDFAALAPSGALAEIQRANEFRIGMETEAAALAAIRRNADDLKAMETANEAVAAALEADEVGAEADLDFHRAVALATRNHLFVQGIQMLSAPILTSITVARRLKQIGNRDRLNEVLAEHEEVLAAIRRQDAETARTAMHAHMTKSRDRMHGFMTD</sequence>
<evidence type="ECO:0000256" key="3">
    <source>
        <dbReference type="ARBA" id="ARBA00023163"/>
    </source>
</evidence>
<dbReference type="InterPro" id="IPR000524">
    <property type="entry name" value="Tscrpt_reg_HTH_GntR"/>
</dbReference>
<organism evidence="6 7">
    <name type="scientific">Kaustia mangrovi</name>
    <dbReference type="NCBI Taxonomy" id="2593653"/>
    <lineage>
        <taxon>Bacteria</taxon>
        <taxon>Pseudomonadati</taxon>
        <taxon>Pseudomonadota</taxon>
        <taxon>Alphaproteobacteria</taxon>
        <taxon>Hyphomicrobiales</taxon>
        <taxon>Parvibaculaceae</taxon>
        <taxon>Kaustia</taxon>
    </lineage>
</organism>
<name>A0A7S8C2W7_9HYPH</name>
<feature type="region of interest" description="Disordered" evidence="4">
    <location>
        <begin position="1"/>
        <end position="21"/>
    </location>
</feature>
<evidence type="ECO:0000259" key="5">
    <source>
        <dbReference type="PROSITE" id="PS50949"/>
    </source>
</evidence>
<evidence type="ECO:0000313" key="7">
    <source>
        <dbReference type="Proteomes" id="UP000593594"/>
    </source>
</evidence>
<evidence type="ECO:0000256" key="2">
    <source>
        <dbReference type="ARBA" id="ARBA00023125"/>
    </source>
</evidence>
<gene>
    <name evidence="6" type="ORF">HW532_06635</name>
</gene>
<keyword evidence="2" id="KW-0238">DNA-binding</keyword>
<dbReference type="PROSITE" id="PS50949">
    <property type="entry name" value="HTH_GNTR"/>
    <property type="match status" value="1"/>
</dbReference>
<dbReference type="AlphaFoldDB" id="A0A7S8C2W7"/>
<dbReference type="InterPro" id="IPR036390">
    <property type="entry name" value="WH_DNA-bd_sf"/>
</dbReference>
<dbReference type="InterPro" id="IPR011711">
    <property type="entry name" value="GntR_C"/>
</dbReference>
<dbReference type="KEGG" id="kmn:HW532_06635"/>
<keyword evidence="3" id="KW-0804">Transcription</keyword>
<dbReference type="Gene3D" id="1.20.120.530">
    <property type="entry name" value="GntR ligand-binding domain-like"/>
    <property type="match status" value="1"/>
</dbReference>
<keyword evidence="7" id="KW-1185">Reference proteome</keyword>
<dbReference type="GO" id="GO:0003677">
    <property type="term" value="F:DNA binding"/>
    <property type="evidence" value="ECO:0007669"/>
    <property type="project" value="UniProtKB-KW"/>
</dbReference>
<dbReference type="Pfam" id="PF07729">
    <property type="entry name" value="FCD"/>
    <property type="match status" value="1"/>
</dbReference>